<name>A0A4Z1EQH6_9HELO</name>
<evidence type="ECO:0000313" key="1">
    <source>
        <dbReference type="EMBL" id="TGO11511.1"/>
    </source>
</evidence>
<accession>A0A4Z1EQH6</accession>
<evidence type="ECO:0000313" key="2">
    <source>
        <dbReference type="Proteomes" id="UP000297777"/>
    </source>
</evidence>
<proteinExistence type="predicted"/>
<dbReference type="EMBL" id="PQXH01000108">
    <property type="protein sequence ID" value="TGO11511.1"/>
    <property type="molecule type" value="Genomic_DNA"/>
</dbReference>
<organism evidence="1 2">
    <name type="scientific">Botrytis tulipae</name>
    <dbReference type="NCBI Taxonomy" id="87230"/>
    <lineage>
        <taxon>Eukaryota</taxon>
        <taxon>Fungi</taxon>
        <taxon>Dikarya</taxon>
        <taxon>Ascomycota</taxon>
        <taxon>Pezizomycotina</taxon>
        <taxon>Leotiomycetes</taxon>
        <taxon>Helotiales</taxon>
        <taxon>Sclerotiniaceae</taxon>
        <taxon>Botrytis</taxon>
    </lineage>
</organism>
<sequence>MSYIPSPRILKPKHGVSRPEVRYRNDHVVINQAGSRAYQQKEESSHPKIMINGGKVCGHNGIVSTWSSPPYH</sequence>
<dbReference type="Proteomes" id="UP000297777">
    <property type="component" value="Unassembled WGS sequence"/>
</dbReference>
<dbReference type="AlphaFoldDB" id="A0A4Z1EQH6"/>
<keyword evidence="2" id="KW-1185">Reference proteome</keyword>
<comment type="caution">
    <text evidence="1">The sequence shown here is derived from an EMBL/GenBank/DDBJ whole genome shotgun (WGS) entry which is preliminary data.</text>
</comment>
<gene>
    <name evidence="1" type="ORF">BTUL_0108g00290</name>
</gene>
<protein>
    <submittedName>
        <fullName evidence="1">Uncharacterized protein</fullName>
    </submittedName>
</protein>
<reference evidence="1 2" key="1">
    <citation type="submission" date="2017-12" db="EMBL/GenBank/DDBJ databases">
        <title>Comparative genomics of Botrytis spp.</title>
        <authorList>
            <person name="Valero-Jimenez C.A."/>
            <person name="Tapia P."/>
            <person name="Veloso J."/>
            <person name="Silva-Moreno E."/>
            <person name="Staats M."/>
            <person name="Valdes J.H."/>
            <person name="Van Kan J.A.L."/>
        </authorList>
    </citation>
    <scope>NUCLEOTIDE SEQUENCE [LARGE SCALE GENOMIC DNA]</scope>
    <source>
        <strain evidence="1 2">Bt9001</strain>
    </source>
</reference>
<dbReference type="OrthoDB" id="10328171at2759"/>